<reference evidence="2" key="1">
    <citation type="submission" date="2017-11" db="EMBL/GenBank/DDBJ databases">
        <authorList>
            <person name="Lima N.C."/>
            <person name="Parody-Merino A.M."/>
            <person name="Battley P.F."/>
            <person name="Fidler A.E."/>
            <person name="Prosdocimi F."/>
        </authorList>
    </citation>
    <scope>NUCLEOTIDE SEQUENCE [LARGE SCALE GENOMIC DNA]</scope>
</reference>
<sequence>MRFVIVTVITTCFKTYHISDIKRGFGVPYIDSKSILLQFKTITPCPVSTGPAKKSFPIVPISALCVNHTTQLGVIHKFAEDALDPAVYVIGEDTEQYWSKWRPLTDTTRH</sequence>
<organism evidence="1 2">
    <name type="scientific">Limosa lapponica baueri</name>
    <dbReference type="NCBI Taxonomy" id="1758121"/>
    <lineage>
        <taxon>Eukaryota</taxon>
        <taxon>Metazoa</taxon>
        <taxon>Chordata</taxon>
        <taxon>Craniata</taxon>
        <taxon>Vertebrata</taxon>
        <taxon>Euteleostomi</taxon>
        <taxon>Archelosauria</taxon>
        <taxon>Archosauria</taxon>
        <taxon>Dinosauria</taxon>
        <taxon>Saurischia</taxon>
        <taxon>Theropoda</taxon>
        <taxon>Coelurosauria</taxon>
        <taxon>Aves</taxon>
        <taxon>Neognathae</taxon>
        <taxon>Neoaves</taxon>
        <taxon>Charadriiformes</taxon>
        <taxon>Scolopacidae</taxon>
        <taxon>Limosa</taxon>
    </lineage>
</organism>
<dbReference type="Proteomes" id="UP000233556">
    <property type="component" value="Unassembled WGS sequence"/>
</dbReference>
<name>A0A2I0U7W4_LIMLA</name>
<keyword evidence="2" id="KW-1185">Reference proteome</keyword>
<accession>A0A2I0U7W4</accession>
<proteinExistence type="predicted"/>
<dbReference type="EMBL" id="KZ506027">
    <property type="protein sequence ID" value="PKU42157.1"/>
    <property type="molecule type" value="Genomic_DNA"/>
</dbReference>
<protein>
    <submittedName>
        <fullName evidence="1">Uncharacterized protein</fullName>
    </submittedName>
</protein>
<dbReference type="AlphaFoldDB" id="A0A2I0U7W4"/>
<gene>
    <name evidence="1" type="ORF">llap_7540</name>
</gene>
<evidence type="ECO:0000313" key="2">
    <source>
        <dbReference type="Proteomes" id="UP000233556"/>
    </source>
</evidence>
<evidence type="ECO:0000313" key="1">
    <source>
        <dbReference type="EMBL" id="PKU42157.1"/>
    </source>
</evidence>
<reference evidence="2" key="2">
    <citation type="submission" date="2017-12" db="EMBL/GenBank/DDBJ databases">
        <title>Genome sequence of the Bar-tailed Godwit (Limosa lapponica baueri).</title>
        <authorList>
            <person name="Lima N.C.B."/>
            <person name="Parody-Merino A.M."/>
            <person name="Battley P.F."/>
            <person name="Fidler A.E."/>
            <person name="Prosdocimi F."/>
        </authorList>
    </citation>
    <scope>NUCLEOTIDE SEQUENCE [LARGE SCALE GENOMIC DNA]</scope>
</reference>